<keyword evidence="3" id="KW-1185">Reference proteome</keyword>
<feature type="transmembrane region" description="Helical" evidence="1">
    <location>
        <begin position="55"/>
        <end position="79"/>
    </location>
</feature>
<keyword evidence="1" id="KW-1133">Transmembrane helix</keyword>
<gene>
    <name evidence="2" type="ORF">TNCT_625531</name>
</gene>
<protein>
    <submittedName>
        <fullName evidence="2">Uncharacterized protein</fullName>
    </submittedName>
</protein>
<evidence type="ECO:0000256" key="1">
    <source>
        <dbReference type="SAM" id="Phobius"/>
    </source>
</evidence>
<keyword evidence="1" id="KW-0472">Membrane</keyword>
<organism evidence="2 3">
    <name type="scientific">Trichonephila clavata</name>
    <name type="common">Joro spider</name>
    <name type="synonym">Nephila clavata</name>
    <dbReference type="NCBI Taxonomy" id="2740835"/>
    <lineage>
        <taxon>Eukaryota</taxon>
        <taxon>Metazoa</taxon>
        <taxon>Ecdysozoa</taxon>
        <taxon>Arthropoda</taxon>
        <taxon>Chelicerata</taxon>
        <taxon>Arachnida</taxon>
        <taxon>Araneae</taxon>
        <taxon>Araneomorphae</taxon>
        <taxon>Entelegynae</taxon>
        <taxon>Araneoidea</taxon>
        <taxon>Nephilidae</taxon>
        <taxon>Trichonephila</taxon>
    </lineage>
</organism>
<dbReference type="EMBL" id="BMAO01018555">
    <property type="protein sequence ID" value="GFR24300.1"/>
    <property type="molecule type" value="Genomic_DNA"/>
</dbReference>
<sequence length="131" mass="14540">MEEQTPFNRHPSLSAGLLLLDDLCICGSRFGNKLKMFCNSIIAWRIPNSSLTTGFAVLAASLLLILALVLILGVVILGAEVLIQQRTLETFGFRNVVKRTILSTDTAYEDLHLLPMALDFQKRQVDMAFDS</sequence>
<name>A0A8X6J811_TRICU</name>
<evidence type="ECO:0000313" key="2">
    <source>
        <dbReference type="EMBL" id="GFR24300.1"/>
    </source>
</evidence>
<evidence type="ECO:0000313" key="3">
    <source>
        <dbReference type="Proteomes" id="UP000887116"/>
    </source>
</evidence>
<dbReference type="Proteomes" id="UP000887116">
    <property type="component" value="Unassembled WGS sequence"/>
</dbReference>
<dbReference type="AlphaFoldDB" id="A0A8X6J811"/>
<accession>A0A8X6J811</accession>
<comment type="caution">
    <text evidence="2">The sequence shown here is derived from an EMBL/GenBank/DDBJ whole genome shotgun (WGS) entry which is preliminary data.</text>
</comment>
<reference evidence="2" key="1">
    <citation type="submission" date="2020-07" db="EMBL/GenBank/DDBJ databases">
        <title>Multicomponent nature underlies the extraordinary mechanical properties of spider dragline silk.</title>
        <authorList>
            <person name="Kono N."/>
            <person name="Nakamura H."/>
            <person name="Mori M."/>
            <person name="Yoshida Y."/>
            <person name="Ohtoshi R."/>
            <person name="Malay A.D."/>
            <person name="Moran D.A.P."/>
            <person name="Tomita M."/>
            <person name="Numata K."/>
            <person name="Arakawa K."/>
        </authorList>
    </citation>
    <scope>NUCLEOTIDE SEQUENCE</scope>
</reference>
<proteinExistence type="predicted"/>
<keyword evidence="1" id="KW-0812">Transmembrane</keyword>